<accession>A0A0F8YS75</accession>
<sequence length="46" mass="5406">MVEVLQIAGSLGVGAFLATLIFLMYRRERINTELMWRDSKKFTEDR</sequence>
<keyword evidence="1" id="KW-0812">Transmembrane</keyword>
<keyword evidence="1" id="KW-1133">Transmembrane helix</keyword>
<gene>
    <name evidence="2" type="ORF">LCGC14_2784910</name>
</gene>
<keyword evidence="1" id="KW-0472">Membrane</keyword>
<evidence type="ECO:0000256" key="1">
    <source>
        <dbReference type="SAM" id="Phobius"/>
    </source>
</evidence>
<organism evidence="2">
    <name type="scientific">marine sediment metagenome</name>
    <dbReference type="NCBI Taxonomy" id="412755"/>
    <lineage>
        <taxon>unclassified sequences</taxon>
        <taxon>metagenomes</taxon>
        <taxon>ecological metagenomes</taxon>
    </lineage>
</organism>
<dbReference type="AlphaFoldDB" id="A0A0F8YS75"/>
<protein>
    <submittedName>
        <fullName evidence="2">Uncharacterized protein</fullName>
    </submittedName>
</protein>
<reference evidence="2" key="1">
    <citation type="journal article" date="2015" name="Nature">
        <title>Complex archaea that bridge the gap between prokaryotes and eukaryotes.</title>
        <authorList>
            <person name="Spang A."/>
            <person name="Saw J.H."/>
            <person name="Jorgensen S.L."/>
            <person name="Zaremba-Niedzwiedzka K."/>
            <person name="Martijn J."/>
            <person name="Lind A.E."/>
            <person name="van Eijk R."/>
            <person name="Schleper C."/>
            <person name="Guy L."/>
            <person name="Ettema T.J."/>
        </authorList>
    </citation>
    <scope>NUCLEOTIDE SEQUENCE</scope>
</reference>
<feature type="non-terminal residue" evidence="2">
    <location>
        <position position="46"/>
    </location>
</feature>
<feature type="transmembrane region" description="Helical" evidence="1">
    <location>
        <begin position="6"/>
        <end position="25"/>
    </location>
</feature>
<name>A0A0F8YS75_9ZZZZ</name>
<dbReference type="EMBL" id="LAZR01051849">
    <property type="protein sequence ID" value="KKK84287.1"/>
    <property type="molecule type" value="Genomic_DNA"/>
</dbReference>
<proteinExistence type="predicted"/>
<comment type="caution">
    <text evidence="2">The sequence shown here is derived from an EMBL/GenBank/DDBJ whole genome shotgun (WGS) entry which is preliminary data.</text>
</comment>
<evidence type="ECO:0000313" key="2">
    <source>
        <dbReference type="EMBL" id="KKK84287.1"/>
    </source>
</evidence>